<evidence type="ECO:0000259" key="8">
    <source>
        <dbReference type="Pfam" id="PF20684"/>
    </source>
</evidence>
<dbReference type="InterPro" id="IPR049326">
    <property type="entry name" value="Rhodopsin_dom_fungi"/>
</dbReference>
<feature type="domain" description="Rhodopsin" evidence="8">
    <location>
        <begin position="3"/>
        <end position="244"/>
    </location>
</feature>
<feature type="transmembrane region" description="Helical" evidence="7">
    <location>
        <begin position="98"/>
        <end position="119"/>
    </location>
</feature>
<name>A0A1V6RNV1_9EURO</name>
<keyword evidence="3 7" id="KW-1133">Transmembrane helix</keyword>
<feature type="region of interest" description="Disordered" evidence="6">
    <location>
        <begin position="314"/>
        <end position="335"/>
    </location>
</feature>
<feature type="compositionally biased region" description="Basic and acidic residues" evidence="6">
    <location>
        <begin position="322"/>
        <end position="335"/>
    </location>
</feature>
<feature type="transmembrane region" description="Helical" evidence="7">
    <location>
        <begin position="182"/>
        <end position="202"/>
    </location>
</feature>
<comment type="subcellular location">
    <subcellularLocation>
        <location evidence="1">Membrane</location>
        <topology evidence="1">Multi-pass membrane protein</topology>
    </subcellularLocation>
</comment>
<dbReference type="Proteomes" id="UP000191518">
    <property type="component" value="Unassembled WGS sequence"/>
</dbReference>
<dbReference type="Pfam" id="PF20684">
    <property type="entry name" value="Fung_rhodopsin"/>
    <property type="match status" value="1"/>
</dbReference>
<organism evidence="9 10">
    <name type="scientific">Penicillium vulpinum</name>
    <dbReference type="NCBI Taxonomy" id="29845"/>
    <lineage>
        <taxon>Eukaryota</taxon>
        <taxon>Fungi</taxon>
        <taxon>Dikarya</taxon>
        <taxon>Ascomycota</taxon>
        <taxon>Pezizomycotina</taxon>
        <taxon>Eurotiomycetes</taxon>
        <taxon>Eurotiomycetidae</taxon>
        <taxon>Eurotiales</taxon>
        <taxon>Aspergillaceae</taxon>
        <taxon>Penicillium</taxon>
    </lineage>
</organism>
<feature type="transmembrane region" description="Helical" evidence="7">
    <location>
        <begin position="20"/>
        <end position="43"/>
    </location>
</feature>
<evidence type="ECO:0000256" key="3">
    <source>
        <dbReference type="ARBA" id="ARBA00022989"/>
    </source>
</evidence>
<dbReference type="GO" id="GO:0016020">
    <property type="term" value="C:membrane"/>
    <property type="evidence" value="ECO:0007669"/>
    <property type="project" value="UniProtKB-SubCell"/>
</dbReference>
<evidence type="ECO:0000256" key="5">
    <source>
        <dbReference type="ARBA" id="ARBA00038359"/>
    </source>
</evidence>
<protein>
    <recommendedName>
        <fullName evidence="8">Rhodopsin domain-containing protein</fullName>
    </recommendedName>
</protein>
<evidence type="ECO:0000256" key="2">
    <source>
        <dbReference type="ARBA" id="ARBA00022692"/>
    </source>
</evidence>
<comment type="similarity">
    <text evidence="5">Belongs to the SAT4 family.</text>
</comment>
<feature type="transmembrane region" description="Helical" evidence="7">
    <location>
        <begin position="63"/>
        <end position="86"/>
    </location>
</feature>
<keyword evidence="2 7" id="KW-0812">Transmembrane</keyword>
<evidence type="ECO:0000256" key="1">
    <source>
        <dbReference type="ARBA" id="ARBA00004141"/>
    </source>
</evidence>
<evidence type="ECO:0000313" key="9">
    <source>
        <dbReference type="EMBL" id="OQE03124.1"/>
    </source>
</evidence>
<sequence>MAIRLFVRMKIIRAVGIDDVLMVVGTIFTFGLSIASMIAAYYGTGKHLGEIADEDYVPMLKSIYSTRLLYVIGIMFVKLSLLWFYLRLDQHGYMKWAVYALTFVVLGLSIASALVLAFSCFPPAKFWDLTGTVPGNCMSATSQQTFYEANGVLNIVTDILVYLTPIPMLWKVQIPLRKKIALTGVFGLGIFALAAGCVRYAYVKMLSGTKEQYYELADSLNWCSIEIYVAICCGSAPSFSVLIKTYAPRLFGSYYGGQRYQTYSPSHRDQPLQRIPDRKQSWLGHDKNDTTISTGSQEAIVPNGGIMLRTDLHTEVGPSDPTENHMRRNKYDGGF</sequence>
<comment type="caution">
    <text evidence="9">The sequence shown here is derived from an EMBL/GenBank/DDBJ whole genome shotgun (WGS) entry which is preliminary data.</text>
</comment>
<reference evidence="10" key="1">
    <citation type="journal article" date="2017" name="Nat. Microbiol.">
        <title>Global analysis of biosynthetic gene clusters reveals vast potential of secondary metabolite production in Penicillium species.</title>
        <authorList>
            <person name="Nielsen J.C."/>
            <person name="Grijseels S."/>
            <person name="Prigent S."/>
            <person name="Ji B."/>
            <person name="Dainat J."/>
            <person name="Nielsen K.F."/>
            <person name="Frisvad J.C."/>
            <person name="Workman M."/>
            <person name="Nielsen J."/>
        </authorList>
    </citation>
    <scope>NUCLEOTIDE SEQUENCE [LARGE SCALE GENOMIC DNA]</scope>
    <source>
        <strain evidence="10">IBT 29486</strain>
    </source>
</reference>
<dbReference type="STRING" id="29845.A0A1V6RNV1"/>
<evidence type="ECO:0000256" key="4">
    <source>
        <dbReference type="ARBA" id="ARBA00023136"/>
    </source>
</evidence>
<keyword evidence="4 7" id="KW-0472">Membrane</keyword>
<proteinExistence type="inferred from homology"/>
<dbReference type="PANTHER" id="PTHR33048">
    <property type="entry name" value="PTH11-LIKE INTEGRAL MEMBRANE PROTEIN (AFU_ORTHOLOGUE AFUA_5G11245)"/>
    <property type="match status" value="1"/>
</dbReference>
<feature type="compositionally biased region" description="Basic and acidic residues" evidence="6">
    <location>
        <begin position="266"/>
        <end position="288"/>
    </location>
</feature>
<accession>A0A1V6RNV1</accession>
<dbReference type="EMBL" id="MDYP01000035">
    <property type="protein sequence ID" value="OQE03124.1"/>
    <property type="molecule type" value="Genomic_DNA"/>
</dbReference>
<evidence type="ECO:0000313" key="10">
    <source>
        <dbReference type="Proteomes" id="UP000191518"/>
    </source>
</evidence>
<dbReference type="AlphaFoldDB" id="A0A1V6RNV1"/>
<evidence type="ECO:0000256" key="7">
    <source>
        <dbReference type="SAM" id="Phobius"/>
    </source>
</evidence>
<gene>
    <name evidence="9" type="ORF">PENVUL_c035G06518</name>
</gene>
<keyword evidence="10" id="KW-1185">Reference proteome</keyword>
<evidence type="ECO:0000256" key="6">
    <source>
        <dbReference type="SAM" id="MobiDB-lite"/>
    </source>
</evidence>
<feature type="region of interest" description="Disordered" evidence="6">
    <location>
        <begin position="263"/>
        <end position="288"/>
    </location>
</feature>
<dbReference type="InterPro" id="IPR052337">
    <property type="entry name" value="SAT4-like"/>
</dbReference>
<dbReference type="PANTHER" id="PTHR33048:SF146">
    <property type="entry name" value="INTEGRAL MEMBRANE PROTEIN"/>
    <property type="match status" value="1"/>
</dbReference>